<protein>
    <submittedName>
        <fullName evidence="3">Uncharacterized protein</fullName>
    </submittedName>
</protein>
<reference evidence="3 4" key="1">
    <citation type="journal article" date="2017" name="Gigascience">
        <title>Draft genome of the honey bee ectoparasitic mite, Tropilaelaps mercedesae, is shaped by the parasitic life history.</title>
        <authorList>
            <person name="Dong X."/>
            <person name="Armstrong S.D."/>
            <person name="Xia D."/>
            <person name="Makepeace B.L."/>
            <person name="Darby A.C."/>
            <person name="Kadowaki T."/>
        </authorList>
    </citation>
    <scope>NUCLEOTIDE SEQUENCE [LARGE SCALE GENOMIC DNA]</scope>
    <source>
        <strain evidence="3">Wuxi-XJTLU</strain>
    </source>
</reference>
<name>A0A1V9XRT6_9ACAR</name>
<dbReference type="OrthoDB" id="6500935at2759"/>
<comment type="caution">
    <text evidence="3">The sequence shown here is derived from an EMBL/GenBank/DDBJ whole genome shotgun (WGS) entry which is preliminary data.</text>
</comment>
<organism evidence="3 4">
    <name type="scientific">Tropilaelaps mercedesae</name>
    <dbReference type="NCBI Taxonomy" id="418985"/>
    <lineage>
        <taxon>Eukaryota</taxon>
        <taxon>Metazoa</taxon>
        <taxon>Ecdysozoa</taxon>
        <taxon>Arthropoda</taxon>
        <taxon>Chelicerata</taxon>
        <taxon>Arachnida</taxon>
        <taxon>Acari</taxon>
        <taxon>Parasitiformes</taxon>
        <taxon>Mesostigmata</taxon>
        <taxon>Gamasina</taxon>
        <taxon>Dermanyssoidea</taxon>
        <taxon>Laelapidae</taxon>
        <taxon>Tropilaelaps</taxon>
    </lineage>
</organism>
<gene>
    <name evidence="3" type="ORF">BIW11_03126</name>
</gene>
<feature type="region of interest" description="Disordered" evidence="2">
    <location>
        <begin position="200"/>
        <end position="224"/>
    </location>
</feature>
<proteinExistence type="predicted"/>
<evidence type="ECO:0000313" key="3">
    <source>
        <dbReference type="EMBL" id="OQR76199.1"/>
    </source>
</evidence>
<evidence type="ECO:0000313" key="4">
    <source>
        <dbReference type="Proteomes" id="UP000192247"/>
    </source>
</evidence>
<sequence length="290" mass="33371">MPGESIRSYRDAVTSPVHFGETGTYRRSESPRFYENQAFEGSLEESRARCRPVLTQHTFEATFEGHCGQARAELTPPEVKPRRRLKHHSEQQNSPSNELSAYQDVRIPASKIQIRPVVREFPSEDEDASEKKIAEARRQLESMTERLNALVDNSLTVEETRGKLYGSACQRLLVARKDYKHRSRSADAIDSYLGVSSVPSVSNPVYRDQPTQTSDTAQRKRSTPPHFLVTIHKEVARTEQRIRHRHHQRTVEEWSSANRRTQYCEPTAQVIQAIRQELDRAQESNRESFA</sequence>
<dbReference type="Proteomes" id="UP000192247">
    <property type="component" value="Unassembled WGS sequence"/>
</dbReference>
<keyword evidence="1" id="KW-0175">Coiled coil</keyword>
<feature type="compositionally biased region" description="Polar residues" evidence="2">
    <location>
        <begin position="91"/>
        <end position="100"/>
    </location>
</feature>
<dbReference type="AlphaFoldDB" id="A0A1V9XRT6"/>
<accession>A0A1V9XRT6</accession>
<dbReference type="EMBL" id="MNPL01005172">
    <property type="protein sequence ID" value="OQR76199.1"/>
    <property type="molecule type" value="Genomic_DNA"/>
</dbReference>
<keyword evidence="4" id="KW-1185">Reference proteome</keyword>
<evidence type="ECO:0000256" key="2">
    <source>
        <dbReference type="SAM" id="MobiDB-lite"/>
    </source>
</evidence>
<feature type="region of interest" description="Disordered" evidence="2">
    <location>
        <begin position="69"/>
        <end position="101"/>
    </location>
</feature>
<dbReference type="InParanoid" id="A0A1V9XRT6"/>
<evidence type="ECO:0000256" key="1">
    <source>
        <dbReference type="SAM" id="Coils"/>
    </source>
</evidence>
<feature type="coiled-coil region" evidence="1">
    <location>
        <begin position="126"/>
        <end position="153"/>
    </location>
</feature>